<dbReference type="InterPro" id="IPR036291">
    <property type="entry name" value="NAD(P)-bd_dom_sf"/>
</dbReference>
<dbReference type="GO" id="GO:0006696">
    <property type="term" value="P:ergosterol biosynthetic process"/>
    <property type="evidence" value="ECO:0007669"/>
    <property type="project" value="TreeGrafter"/>
</dbReference>
<proteinExistence type="inferred from homology"/>
<dbReference type="Gene3D" id="3.40.50.720">
    <property type="entry name" value="NAD(P)-binding Rossmann-like Domain"/>
    <property type="match status" value="1"/>
</dbReference>
<evidence type="ECO:0000256" key="2">
    <source>
        <dbReference type="ARBA" id="ARBA00022857"/>
    </source>
</evidence>
<dbReference type="GO" id="GO:0005811">
    <property type="term" value="C:lipid droplet"/>
    <property type="evidence" value="ECO:0007669"/>
    <property type="project" value="TreeGrafter"/>
</dbReference>
<dbReference type="SUPFAM" id="SSF51735">
    <property type="entry name" value="NAD(P)-binding Rossmann-fold domains"/>
    <property type="match status" value="1"/>
</dbReference>
<dbReference type="PANTHER" id="PTHR43647">
    <property type="entry name" value="DEHYDROGENASE"/>
    <property type="match status" value="1"/>
</dbReference>
<dbReference type="PANTHER" id="PTHR43647:SF1">
    <property type="entry name" value="3-KETO-STEROID REDUCTASE ERG27"/>
    <property type="match status" value="1"/>
</dbReference>
<dbReference type="InterPro" id="IPR051593">
    <property type="entry name" value="Ergosterol_Biosynth_ERG27"/>
</dbReference>
<keyword evidence="7" id="KW-0812">Transmembrane</keyword>
<reference evidence="9" key="1">
    <citation type="journal article" date="2017" name="Genome Biol.">
        <title>Comparative genomics reveals high biological diversity and specific adaptations in the industrially and medically important fungal genus Aspergillus.</title>
        <authorList>
            <person name="de Vries R.P."/>
            <person name="Riley R."/>
            <person name="Wiebenga A."/>
            <person name="Aguilar-Osorio G."/>
            <person name="Amillis S."/>
            <person name="Uchima C.A."/>
            <person name="Anderluh G."/>
            <person name="Asadollahi M."/>
            <person name="Askin M."/>
            <person name="Barry K."/>
            <person name="Battaglia E."/>
            <person name="Bayram O."/>
            <person name="Benocci T."/>
            <person name="Braus-Stromeyer S.A."/>
            <person name="Caldana C."/>
            <person name="Canovas D."/>
            <person name="Cerqueira G.C."/>
            <person name="Chen F."/>
            <person name="Chen W."/>
            <person name="Choi C."/>
            <person name="Clum A."/>
            <person name="Dos Santos R.A."/>
            <person name="Damasio A.R."/>
            <person name="Diallinas G."/>
            <person name="Emri T."/>
            <person name="Fekete E."/>
            <person name="Flipphi M."/>
            <person name="Freyberg S."/>
            <person name="Gallo A."/>
            <person name="Gournas C."/>
            <person name="Habgood R."/>
            <person name="Hainaut M."/>
            <person name="Harispe M.L."/>
            <person name="Henrissat B."/>
            <person name="Hilden K.S."/>
            <person name="Hope R."/>
            <person name="Hossain A."/>
            <person name="Karabika E."/>
            <person name="Karaffa L."/>
            <person name="Karanyi Z."/>
            <person name="Krasevec N."/>
            <person name="Kuo A."/>
            <person name="Kusch H."/>
            <person name="LaButti K."/>
            <person name="Lagendijk E.L."/>
            <person name="Lapidus A."/>
            <person name="Levasseur A."/>
            <person name="Lindquist E."/>
            <person name="Lipzen A."/>
            <person name="Logrieco A.F."/>
            <person name="MacCabe A."/>
            <person name="Maekelae M.R."/>
            <person name="Malavazi I."/>
            <person name="Melin P."/>
            <person name="Meyer V."/>
            <person name="Mielnichuk N."/>
            <person name="Miskei M."/>
            <person name="Molnar A.P."/>
            <person name="Mule G."/>
            <person name="Ngan C.Y."/>
            <person name="Orejas M."/>
            <person name="Orosz E."/>
            <person name="Ouedraogo J.P."/>
            <person name="Overkamp K.M."/>
            <person name="Park H.-S."/>
            <person name="Perrone G."/>
            <person name="Piumi F."/>
            <person name="Punt P.J."/>
            <person name="Ram A.F."/>
            <person name="Ramon A."/>
            <person name="Rauscher S."/>
            <person name="Record E."/>
            <person name="Riano-Pachon D.M."/>
            <person name="Robert V."/>
            <person name="Roehrig J."/>
            <person name="Ruller R."/>
            <person name="Salamov A."/>
            <person name="Salih N.S."/>
            <person name="Samson R.A."/>
            <person name="Sandor E."/>
            <person name="Sanguinetti M."/>
            <person name="Schuetze T."/>
            <person name="Sepcic K."/>
            <person name="Shelest E."/>
            <person name="Sherlock G."/>
            <person name="Sophianopoulou V."/>
            <person name="Squina F.M."/>
            <person name="Sun H."/>
            <person name="Susca A."/>
            <person name="Todd R.B."/>
            <person name="Tsang A."/>
            <person name="Unkles S.E."/>
            <person name="van de Wiele N."/>
            <person name="van Rossen-Uffink D."/>
            <person name="Oliveira J.V."/>
            <person name="Vesth T.C."/>
            <person name="Visser J."/>
            <person name="Yu J.-H."/>
            <person name="Zhou M."/>
            <person name="Andersen M.R."/>
            <person name="Archer D.B."/>
            <person name="Baker S.E."/>
            <person name="Benoit I."/>
            <person name="Brakhage A.A."/>
            <person name="Braus G.H."/>
            <person name="Fischer R."/>
            <person name="Frisvad J.C."/>
            <person name="Goldman G.H."/>
            <person name="Houbraken J."/>
            <person name="Oakley B."/>
            <person name="Pocsi I."/>
            <person name="Scazzocchio C."/>
            <person name="Seiboth B."/>
            <person name="vanKuyk P.A."/>
            <person name="Wortman J."/>
            <person name="Dyer P.S."/>
            <person name="Grigoriev I.V."/>
        </authorList>
    </citation>
    <scope>NUCLEOTIDE SEQUENCE [LARGE SCALE GENOMIC DNA]</scope>
    <source>
        <strain evidence="9">ITEM 5010</strain>
    </source>
</reference>
<keyword evidence="7" id="KW-0472">Membrane</keyword>
<dbReference type="OrthoDB" id="9989144at2759"/>
<dbReference type="VEuPathDB" id="FungiDB:ASPCADRAFT_44039"/>
<keyword evidence="2" id="KW-0521">NADP</keyword>
<evidence type="ECO:0000256" key="1">
    <source>
        <dbReference type="ARBA" id="ARBA00022516"/>
    </source>
</evidence>
<gene>
    <name evidence="8" type="ORF">ASPCADRAFT_44039</name>
</gene>
<evidence type="ECO:0000313" key="9">
    <source>
        <dbReference type="Proteomes" id="UP000188318"/>
    </source>
</evidence>
<keyword evidence="5" id="KW-0443">Lipid metabolism</keyword>
<name>A0A1R3RUF1_ASPC5</name>
<accession>A0A1R3RUF1</accession>
<dbReference type="Proteomes" id="UP000188318">
    <property type="component" value="Unassembled WGS sequence"/>
</dbReference>
<protein>
    <recommendedName>
        <fullName evidence="10">3-ketosteroid reductase</fullName>
    </recommendedName>
</protein>
<keyword evidence="9" id="KW-1185">Reference proteome</keyword>
<dbReference type="EMBL" id="KV907496">
    <property type="protein sequence ID" value="OOF98101.1"/>
    <property type="molecule type" value="Genomic_DNA"/>
</dbReference>
<organism evidence="8 9">
    <name type="scientific">Aspergillus carbonarius (strain ITEM 5010)</name>
    <dbReference type="NCBI Taxonomy" id="602072"/>
    <lineage>
        <taxon>Eukaryota</taxon>
        <taxon>Fungi</taxon>
        <taxon>Dikarya</taxon>
        <taxon>Ascomycota</taxon>
        <taxon>Pezizomycotina</taxon>
        <taxon>Eurotiomycetes</taxon>
        <taxon>Eurotiomycetidae</taxon>
        <taxon>Eurotiales</taxon>
        <taxon>Aspergillaceae</taxon>
        <taxon>Aspergillus</taxon>
        <taxon>Aspergillus subgen. Circumdati</taxon>
    </lineage>
</organism>
<keyword evidence="1" id="KW-0444">Lipid biosynthesis</keyword>
<keyword evidence="3" id="KW-0752">Steroid biosynthesis</keyword>
<sequence length="420" mass="46883">MSDTTQADTQNGFYVLVTGANSGVGFDICKRFITDFPLTHPASHHLTIIFTTRSSQKATDTLRRLQSHLPPSSSSSSTNQITLHPETVDLSNLLSIRALSRRLTTTLPHLDSIILNAGIGGWTSIDWPSAIFGVLTDLVHQVTWFTHKIAPAGVVTSPQTTATNPEPRLGAIFCANVFGHYMLSHNLMSLLRRSKQPGRVIWMSSLEATIQHFNVEDLQGLRTKVAYESSKTLTDILALTADLPSTRPWDDMKPKTYLAHPGICGTGILPLALPLFWAMIAAFWLARMLGSPWHTLSTYAGASAPVWLAVSGQKELDDAEERYRGHGGGRVKWGSSCDRWGRDQAVSTEVEGWGHGGVVGEAVVEEDRLRRRKRGMRDLTVEEKMEFEELGRKCWRQMEELRVQWEEILEREEREKGVNV</sequence>
<feature type="transmembrane region" description="Helical" evidence="7">
    <location>
        <begin position="267"/>
        <end position="286"/>
    </location>
</feature>
<evidence type="ECO:0000256" key="5">
    <source>
        <dbReference type="ARBA" id="ARBA00023098"/>
    </source>
</evidence>
<evidence type="ECO:0008006" key="10">
    <source>
        <dbReference type="Google" id="ProtNLM"/>
    </source>
</evidence>
<evidence type="ECO:0000313" key="8">
    <source>
        <dbReference type="EMBL" id="OOF98101.1"/>
    </source>
</evidence>
<comment type="similarity">
    <text evidence="6">Belongs to the short-chain dehydrogenases/reductases (SDR) family. ERG27 subfamily.</text>
</comment>
<evidence type="ECO:0000256" key="6">
    <source>
        <dbReference type="ARBA" id="ARBA00023593"/>
    </source>
</evidence>
<dbReference type="GO" id="GO:0005789">
    <property type="term" value="C:endoplasmic reticulum membrane"/>
    <property type="evidence" value="ECO:0007669"/>
    <property type="project" value="TreeGrafter"/>
</dbReference>
<dbReference type="GO" id="GO:0000253">
    <property type="term" value="F:3-beta-hydroxysteroid 3-dehydrogenase (NADP+) activity"/>
    <property type="evidence" value="ECO:0007669"/>
    <property type="project" value="TreeGrafter"/>
</dbReference>
<evidence type="ECO:0000256" key="4">
    <source>
        <dbReference type="ARBA" id="ARBA00023002"/>
    </source>
</evidence>
<evidence type="ECO:0000256" key="3">
    <source>
        <dbReference type="ARBA" id="ARBA00022955"/>
    </source>
</evidence>
<keyword evidence="4" id="KW-0560">Oxidoreductase</keyword>
<dbReference type="OMA" id="WTGINWP"/>
<dbReference type="AlphaFoldDB" id="A0A1R3RUF1"/>
<dbReference type="GO" id="GO:0005741">
    <property type="term" value="C:mitochondrial outer membrane"/>
    <property type="evidence" value="ECO:0007669"/>
    <property type="project" value="TreeGrafter"/>
</dbReference>
<evidence type="ECO:0000256" key="7">
    <source>
        <dbReference type="SAM" id="Phobius"/>
    </source>
</evidence>
<keyword evidence="7" id="KW-1133">Transmembrane helix</keyword>
<dbReference type="STRING" id="602072.A0A1R3RUF1"/>